<dbReference type="EC" id="2.1.1.72" evidence="1"/>
<keyword evidence="3" id="KW-0808">Transferase</keyword>
<dbReference type="Pfam" id="PF02384">
    <property type="entry name" value="N6_Mtase"/>
    <property type="match status" value="1"/>
</dbReference>
<dbReference type="SUPFAM" id="SSF53335">
    <property type="entry name" value="S-adenosyl-L-methionine-dependent methyltransferases"/>
    <property type="match status" value="1"/>
</dbReference>
<dbReference type="GO" id="GO:0032259">
    <property type="term" value="P:methylation"/>
    <property type="evidence" value="ECO:0007669"/>
    <property type="project" value="UniProtKB-KW"/>
</dbReference>
<dbReference type="GO" id="GO:0008170">
    <property type="term" value="F:N-methyltransferase activity"/>
    <property type="evidence" value="ECO:0007669"/>
    <property type="project" value="InterPro"/>
</dbReference>
<dbReference type="InterPro" id="IPR003356">
    <property type="entry name" value="DNA_methylase_A-5"/>
</dbReference>
<protein>
    <recommendedName>
        <fullName evidence="1">site-specific DNA-methyltransferase (adenine-specific)</fullName>
        <ecNumber evidence="1">2.1.1.72</ecNumber>
    </recommendedName>
</protein>
<dbReference type="EMBL" id="SADV01000010">
    <property type="protein sequence ID" value="TQR31712.1"/>
    <property type="molecule type" value="Genomic_DNA"/>
</dbReference>
<dbReference type="InterPro" id="IPR051537">
    <property type="entry name" value="DNA_Adenine_Mtase"/>
</dbReference>
<dbReference type="PANTHER" id="PTHR42933">
    <property type="entry name" value="SLR6095 PROTEIN"/>
    <property type="match status" value="1"/>
</dbReference>
<sequence>MNKNSDVQSIFNLMDRFRGVINTPAIVKICINLLAFKDLSNKFEQQIKSTLPGNTSIEVAWNNRMEKELYIQPVAHELGYEIAPTLLWSYLVNLAQNESPLFEVSLVKKSIEELQMSSYSLGTNQIFGHLFEESLLIRDVPGLSNEEKAVLLKRLMTGLDRIADDKRLFEYLINSQSQSAKMGGEYLTSSSIERLLKAFLTSYKGDMSEIYDPTVGTASLLLAAPSERVGKYVGQEINPEVLNLAYMNLLMHDIDYRKIDLQLGNTLIDPKHLGQQYDVAIGEPPFGGMWSPEQLEGSDPRFAIYEKVAPKSKTDFAYIQHMLYQLKEDGVCFSIHNIGVLFRGASEADIRRQIVNHNMLDAVITLPNGLYAPYTSIPVCLLIFKKKRSHRNVLFIDASNDYITEQRANNQLSESHIHRIVETYNSYEDVERYARVVSLDEIEENEFNLNLARYVDNREPEETIDIMLLEAEIAAKKAMLENVEKELREKLLLL</sequence>
<dbReference type="GO" id="GO:0009007">
    <property type="term" value="F:site-specific DNA-methyltransferase (adenine-specific) activity"/>
    <property type="evidence" value="ECO:0007669"/>
    <property type="project" value="UniProtKB-EC"/>
</dbReference>
<evidence type="ECO:0000256" key="1">
    <source>
        <dbReference type="ARBA" id="ARBA00011900"/>
    </source>
</evidence>
<organism evidence="8 9">
    <name type="scientific">Lysinibacillus sphaericus</name>
    <name type="common">Bacillus sphaericus</name>
    <dbReference type="NCBI Taxonomy" id="1421"/>
    <lineage>
        <taxon>Bacteria</taxon>
        <taxon>Bacillati</taxon>
        <taxon>Bacillota</taxon>
        <taxon>Bacilli</taxon>
        <taxon>Bacillales</taxon>
        <taxon>Bacillaceae</taxon>
        <taxon>Lysinibacillus</taxon>
    </lineage>
</organism>
<feature type="domain" description="DNA methylase adenine-specific" evidence="7">
    <location>
        <begin position="168"/>
        <end position="462"/>
    </location>
</feature>
<dbReference type="PANTHER" id="PTHR42933:SF1">
    <property type="entry name" value="SITE-SPECIFIC DNA-METHYLTRANSFERASE (ADENINE-SPECIFIC)"/>
    <property type="match status" value="1"/>
</dbReference>
<name>A0A544UGA6_LYSSH</name>
<evidence type="ECO:0000256" key="2">
    <source>
        <dbReference type="ARBA" id="ARBA00022603"/>
    </source>
</evidence>
<evidence type="ECO:0000256" key="6">
    <source>
        <dbReference type="ARBA" id="ARBA00047942"/>
    </source>
</evidence>
<comment type="catalytic activity">
    <reaction evidence="6">
        <text>a 2'-deoxyadenosine in DNA + S-adenosyl-L-methionine = an N(6)-methyl-2'-deoxyadenosine in DNA + S-adenosyl-L-homocysteine + H(+)</text>
        <dbReference type="Rhea" id="RHEA:15197"/>
        <dbReference type="Rhea" id="RHEA-COMP:12418"/>
        <dbReference type="Rhea" id="RHEA-COMP:12419"/>
        <dbReference type="ChEBI" id="CHEBI:15378"/>
        <dbReference type="ChEBI" id="CHEBI:57856"/>
        <dbReference type="ChEBI" id="CHEBI:59789"/>
        <dbReference type="ChEBI" id="CHEBI:90615"/>
        <dbReference type="ChEBI" id="CHEBI:90616"/>
        <dbReference type="EC" id="2.1.1.72"/>
    </reaction>
</comment>
<dbReference type="InterPro" id="IPR029063">
    <property type="entry name" value="SAM-dependent_MTases_sf"/>
</dbReference>
<dbReference type="RefSeq" id="WP_142509317.1">
    <property type="nucleotide sequence ID" value="NZ_SADV01000010.1"/>
</dbReference>
<dbReference type="GO" id="GO:0009307">
    <property type="term" value="P:DNA restriction-modification system"/>
    <property type="evidence" value="ECO:0007669"/>
    <property type="project" value="UniProtKB-KW"/>
</dbReference>
<dbReference type="AlphaFoldDB" id="A0A544UGA6"/>
<evidence type="ECO:0000256" key="5">
    <source>
        <dbReference type="ARBA" id="ARBA00022747"/>
    </source>
</evidence>
<evidence type="ECO:0000313" key="9">
    <source>
        <dbReference type="Proteomes" id="UP000317944"/>
    </source>
</evidence>
<comment type="caution">
    <text evidence="8">The sequence shown here is derived from an EMBL/GenBank/DDBJ whole genome shotgun (WGS) entry which is preliminary data.</text>
</comment>
<proteinExistence type="predicted"/>
<evidence type="ECO:0000313" key="8">
    <source>
        <dbReference type="EMBL" id="TQR31712.1"/>
    </source>
</evidence>
<evidence type="ECO:0000256" key="4">
    <source>
        <dbReference type="ARBA" id="ARBA00022691"/>
    </source>
</evidence>
<dbReference type="GO" id="GO:0003677">
    <property type="term" value="F:DNA binding"/>
    <property type="evidence" value="ECO:0007669"/>
    <property type="project" value="InterPro"/>
</dbReference>
<keyword evidence="4" id="KW-0949">S-adenosyl-L-methionine</keyword>
<reference evidence="8 9" key="1">
    <citation type="submission" date="2018-03" db="EMBL/GenBank/DDBJ databases">
        <title>Aerobic endospore-forming bacteria genome sequencing and assembly.</title>
        <authorList>
            <person name="Cavalcante D.A."/>
            <person name="Driks A."/>
            <person name="Putonti C."/>
            <person name="De-Souza M.T."/>
        </authorList>
    </citation>
    <scope>NUCLEOTIDE SEQUENCE [LARGE SCALE GENOMIC DNA]</scope>
    <source>
        <strain evidence="8 9">SDF0037</strain>
    </source>
</reference>
<gene>
    <name evidence="8" type="ORF">C7Y47_13915</name>
</gene>
<dbReference type="OrthoDB" id="9814572at2"/>
<dbReference type="Proteomes" id="UP000317944">
    <property type="component" value="Unassembled WGS sequence"/>
</dbReference>
<dbReference type="Gene3D" id="3.40.50.150">
    <property type="entry name" value="Vaccinia Virus protein VP39"/>
    <property type="match status" value="1"/>
</dbReference>
<keyword evidence="2" id="KW-0489">Methyltransferase</keyword>
<evidence type="ECO:0000259" key="7">
    <source>
        <dbReference type="Pfam" id="PF02384"/>
    </source>
</evidence>
<keyword evidence="5" id="KW-0680">Restriction system</keyword>
<accession>A0A544UGA6</accession>
<dbReference type="PRINTS" id="PR00507">
    <property type="entry name" value="N12N6MTFRASE"/>
</dbReference>
<evidence type="ECO:0000256" key="3">
    <source>
        <dbReference type="ARBA" id="ARBA00022679"/>
    </source>
</evidence>